<proteinExistence type="predicted"/>
<comment type="caution">
    <text evidence="1">The sequence shown here is derived from an EMBL/GenBank/DDBJ whole genome shotgun (WGS) entry which is preliminary data.</text>
</comment>
<sequence length="148" mass="16806">MAKNDKNGEDSTVQPIRKDAAETFDVLIIDASGFLHVRNPLVLKELANELVTTDLVVEELRDSSIAMLEELQLNILSVNEDELERAARMARNQRLSKADLSLLVAIELRKRGRTGLLSDDVELIKTAKRLFNIQEVVVFLKPTRQRKR</sequence>
<keyword evidence="2" id="KW-1185">Reference proteome</keyword>
<accession>A0A830GV14</accession>
<reference evidence="1" key="1">
    <citation type="journal article" date="2014" name="Int. J. Syst. Evol. Microbiol.">
        <title>Complete genome sequence of Corynebacterium casei LMG S-19264T (=DSM 44701T), isolated from a smear-ripened cheese.</title>
        <authorList>
            <consortium name="US DOE Joint Genome Institute (JGI-PGF)"/>
            <person name="Walter F."/>
            <person name="Albersmeier A."/>
            <person name="Kalinowski J."/>
            <person name="Ruckert C."/>
        </authorList>
    </citation>
    <scope>NUCLEOTIDE SEQUENCE</scope>
    <source>
        <strain evidence="1">JCM 10088</strain>
    </source>
</reference>
<dbReference type="RefSeq" id="WP_188596825.1">
    <property type="nucleotide sequence ID" value="NZ_BMNL01000003.1"/>
</dbReference>
<reference evidence="1" key="2">
    <citation type="submission" date="2020-09" db="EMBL/GenBank/DDBJ databases">
        <authorList>
            <person name="Sun Q."/>
            <person name="Ohkuma M."/>
        </authorList>
    </citation>
    <scope>NUCLEOTIDE SEQUENCE</scope>
    <source>
        <strain evidence="1">JCM 10088</strain>
    </source>
</reference>
<evidence type="ECO:0008006" key="3">
    <source>
        <dbReference type="Google" id="ProtNLM"/>
    </source>
</evidence>
<dbReference type="EMBL" id="BMNL01000003">
    <property type="protein sequence ID" value="GGP21906.1"/>
    <property type="molecule type" value="Genomic_DNA"/>
</dbReference>
<evidence type="ECO:0000313" key="2">
    <source>
        <dbReference type="Proteomes" id="UP000610960"/>
    </source>
</evidence>
<organism evidence="1 2">
    <name type="scientific">Thermocladium modestius</name>
    <dbReference type="NCBI Taxonomy" id="62609"/>
    <lineage>
        <taxon>Archaea</taxon>
        <taxon>Thermoproteota</taxon>
        <taxon>Thermoprotei</taxon>
        <taxon>Thermoproteales</taxon>
        <taxon>Thermoproteaceae</taxon>
        <taxon>Thermocladium</taxon>
    </lineage>
</organism>
<dbReference type="Gene3D" id="3.40.50.1010">
    <property type="entry name" value="5'-nuclease"/>
    <property type="match status" value="1"/>
</dbReference>
<gene>
    <name evidence="1" type="ORF">GCM10007981_15620</name>
</gene>
<evidence type="ECO:0000313" key="1">
    <source>
        <dbReference type="EMBL" id="GGP21906.1"/>
    </source>
</evidence>
<dbReference type="Proteomes" id="UP000610960">
    <property type="component" value="Unassembled WGS sequence"/>
</dbReference>
<name>A0A830GV14_9CREN</name>
<protein>
    <recommendedName>
        <fullName evidence="3">PIN domain-containing protein</fullName>
    </recommendedName>
</protein>
<dbReference type="AlphaFoldDB" id="A0A830GV14"/>